<proteinExistence type="predicted"/>
<dbReference type="Proteomes" id="UP001400166">
    <property type="component" value="Unassembled WGS sequence"/>
</dbReference>
<comment type="caution">
    <text evidence="3">The sequence shown here is derived from an EMBL/GenBank/DDBJ whole genome shotgun (WGS) entry which is preliminary data.</text>
</comment>
<dbReference type="Gene3D" id="2.60.40.3310">
    <property type="match status" value="1"/>
</dbReference>
<gene>
    <name evidence="3" type="ORF">ABE587_00775</name>
</gene>
<protein>
    <submittedName>
        <fullName evidence="3">Fimbrial protein</fullName>
    </submittedName>
</protein>
<organism evidence="3 4">
    <name type="scientific">Stenotrophomonas hibiscicola</name>
    <dbReference type="NCBI Taxonomy" id="86189"/>
    <lineage>
        <taxon>Bacteria</taxon>
        <taxon>Pseudomonadati</taxon>
        <taxon>Pseudomonadota</taxon>
        <taxon>Gammaproteobacteria</taxon>
        <taxon>Lysobacterales</taxon>
        <taxon>Lysobacteraceae</taxon>
        <taxon>Stenotrophomonas</taxon>
        <taxon>Stenotrophomonas maltophilia group</taxon>
    </lineage>
</organism>
<evidence type="ECO:0000313" key="4">
    <source>
        <dbReference type="Proteomes" id="UP001400166"/>
    </source>
</evidence>
<dbReference type="InterPro" id="IPR000259">
    <property type="entry name" value="Adhesion_dom_fimbrial"/>
</dbReference>
<dbReference type="Gene3D" id="2.60.40.1090">
    <property type="entry name" value="Fimbrial-type adhesion domain"/>
    <property type="match status" value="1"/>
</dbReference>
<dbReference type="Pfam" id="PF00419">
    <property type="entry name" value="Fimbrial"/>
    <property type="match status" value="1"/>
</dbReference>
<evidence type="ECO:0000259" key="2">
    <source>
        <dbReference type="Pfam" id="PF00419"/>
    </source>
</evidence>
<feature type="signal peptide" evidence="1">
    <location>
        <begin position="1"/>
        <end position="30"/>
    </location>
</feature>
<reference evidence="3 4" key="1">
    <citation type="submission" date="2024-04" db="EMBL/GenBank/DDBJ databases">
        <title>WGS of bacteria from Torrens River.</title>
        <authorList>
            <person name="Wyrsch E.R."/>
            <person name="Drigo B."/>
        </authorList>
    </citation>
    <scope>NUCLEOTIDE SEQUENCE [LARGE SCALE GENOMIC DNA]</scope>
    <source>
        <strain evidence="3 4">TWI153</strain>
    </source>
</reference>
<evidence type="ECO:0000256" key="1">
    <source>
        <dbReference type="SAM" id="SignalP"/>
    </source>
</evidence>
<dbReference type="EMBL" id="JBDJOF010000001">
    <property type="protein sequence ID" value="MEN5388372.1"/>
    <property type="molecule type" value="Genomic_DNA"/>
</dbReference>
<keyword evidence="4" id="KW-1185">Reference proteome</keyword>
<name>A0ABV0C3N6_9GAMM</name>
<dbReference type="RefSeq" id="WP_346469226.1">
    <property type="nucleotide sequence ID" value="NZ_JBDJOF010000001.1"/>
</dbReference>
<dbReference type="InterPro" id="IPR008966">
    <property type="entry name" value="Adhesion_dom_sf"/>
</dbReference>
<evidence type="ECO:0000313" key="3">
    <source>
        <dbReference type="EMBL" id="MEN5388372.1"/>
    </source>
</evidence>
<sequence length="338" mass="36204">MRLQVRKWASRALLPMMALGALAAAAPAMARCDFGSDARLTLTGLRLTVNGIQNGRPLSPWYSLSSGTDVGGCTSGNLGTLNMTGRATTSGSYSEGRFTYSIYESGVPGLGFILAFRSEARLDGTDYQPVVAGATNSQVTFYDWLTLDLRIRFIKIGDVPEGTLSVPEIAAADFTLRDYTSVGTGGRFVLGATSIEGIHRKLCYPRNTSVNMGRALQTEFSTRYSHSAPRTFDIVLNCEEKVGDVLFYLEENAASPLLDRDRGLVEVSGGATGIALQMTEVGGAPIPFDTVRPFGYSGDVAGELRRTFEARYVQTVGDADDIVPGNANASISIVMAYP</sequence>
<dbReference type="SUPFAM" id="SSF49401">
    <property type="entry name" value="Bacterial adhesins"/>
    <property type="match status" value="1"/>
</dbReference>
<keyword evidence="1" id="KW-0732">Signal</keyword>
<feature type="domain" description="Fimbrial-type adhesion" evidence="2">
    <location>
        <begin position="207"/>
        <end position="337"/>
    </location>
</feature>
<accession>A0ABV0C3N6</accession>
<dbReference type="InterPro" id="IPR036937">
    <property type="entry name" value="Adhesion_dom_fimbrial_sf"/>
</dbReference>
<feature type="chain" id="PRO_5046042333" evidence="1">
    <location>
        <begin position="31"/>
        <end position="338"/>
    </location>
</feature>